<gene>
    <name evidence="2" type="ORF">PVAP13_7NG174300</name>
</gene>
<evidence type="ECO:0000313" key="3">
    <source>
        <dbReference type="Proteomes" id="UP000823388"/>
    </source>
</evidence>
<accession>A0A8T0PWP1</accession>
<evidence type="ECO:0000256" key="1">
    <source>
        <dbReference type="SAM" id="MobiDB-lite"/>
    </source>
</evidence>
<dbReference type="AlphaFoldDB" id="A0A8T0PWP1"/>
<protein>
    <submittedName>
        <fullName evidence="2">Uncharacterized protein</fullName>
    </submittedName>
</protein>
<sequence>MFVNLACTVMETPRIRELFRLCLVGEPNKMELLHGLFGLRRGERSQPMSEYSLDMRDEVAPPKSSTHFLLPVILCPPRARTERARRWSSGGAGPREELAPDGAQPPPELGPGGARPPAELGQSAAVGRARSPTPMARLAGGDEPKLQLPHAALAKAANGGGSSSTASIWVVPRRIRRHA</sequence>
<evidence type="ECO:0000313" key="2">
    <source>
        <dbReference type="EMBL" id="KAG2566080.1"/>
    </source>
</evidence>
<dbReference type="EMBL" id="CM029050">
    <property type="protein sequence ID" value="KAG2566080.1"/>
    <property type="molecule type" value="Genomic_DNA"/>
</dbReference>
<name>A0A8T0PWP1_PANVG</name>
<keyword evidence="3" id="KW-1185">Reference proteome</keyword>
<proteinExistence type="predicted"/>
<organism evidence="2 3">
    <name type="scientific">Panicum virgatum</name>
    <name type="common">Blackwell switchgrass</name>
    <dbReference type="NCBI Taxonomy" id="38727"/>
    <lineage>
        <taxon>Eukaryota</taxon>
        <taxon>Viridiplantae</taxon>
        <taxon>Streptophyta</taxon>
        <taxon>Embryophyta</taxon>
        <taxon>Tracheophyta</taxon>
        <taxon>Spermatophyta</taxon>
        <taxon>Magnoliopsida</taxon>
        <taxon>Liliopsida</taxon>
        <taxon>Poales</taxon>
        <taxon>Poaceae</taxon>
        <taxon>PACMAD clade</taxon>
        <taxon>Panicoideae</taxon>
        <taxon>Panicodae</taxon>
        <taxon>Paniceae</taxon>
        <taxon>Panicinae</taxon>
        <taxon>Panicum</taxon>
        <taxon>Panicum sect. Hiantes</taxon>
    </lineage>
</organism>
<reference evidence="2" key="1">
    <citation type="submission" date="2020-05" db="EMBL/GenBank/DDBJ databases">
        <title>WGS assembly of Panicum virgatum.</title>
        <authorList>
            <person name="Lovell J.T."/>
            <person name="Jenkins J."/>
            <person name="Shu S."/>
            <person name="Juenger T.E."/>
            <person name="Schmutz J."/>
        </authorList>
    </citation>
    <scope>NUCLEOTIDE SEQUENCE</scope>
    <source>
        <strain evidence="2">AP13</strain>
    </source>
</reference>
<feature type="compositionally biased region" description="Low complexity" evidence="1">
    <location>
        <begin position="153"/>
        <end position="167"/>
    </location>
</feature>
<comment type="caution">
    <text evidence="2">The sequence shown here is derived from an EMBL/GenBank/DDBJ whole genome shotgun (WGS) entry which is preliminary data.</text>
</comment>
<feature type="region of interest" description="Disordered" evidence="1">
    <location>
        <begin position="153"/>
        <end position="172"/>
    </location>
</feature>
<feature type="region of interest" description="Disordered" evidence="1">
    <location>
        <begin position="80"/>
        <end position="147"/>
    </location>
</feature>
<dbReference type="Proteomes" id="UP000823388">
    <property type="component" value="Chromosome 7N"/>
</dbReference>